<dbReference type="GO" id="GO:0016994">
    <property type="term" value="F:precorrin-6A reductase activity"/>
    <property type="evidence" value="ECO:0007669"/>
    <property type="project" value="UniProtKB-EC"/>
</dbReference>
<keyword evidence="3 4" id="KW-0560">Oxidoreductase</keyword>
<dbReference type="RefSeq" id="WP_095073221.1">
    <property type="nucleotide sequence ID" value="NZ_LT899436.1"/>
</dbReference>
<dbReference type="KEGG" id="tje:TJEJU_2899"/>
<keyword evidence="5" id="KW-1185">Reference proteome</keyword>
<evidence type="ECO:0000313" key="4">
    <source>
        <dbReference type="EMBL" id="SNR16568.1"/>
    </source>
</evidence>
<dbReference type="UniPathway" id="UPA00148"/>
<dbReference type="Pfam" id="PF02571">
    <property type="entry name" value="CbiJ"/>
    <property type="match status" value="1"/>
</dbReference>
<protein>
    <submittedName>
        <fullName evidence="4">Precorrin-6A reductase</fullName>
        <ecNumber evidence="4">1.3.1.54</ecNumber>
    </submittedName>
</protein>
<evidence type="ECO:0000256" key="3">
    <source>
        <dbReference type="ARBA" id="ARBA00023002"/>
    </source>
</evidence>
<comment type="pathway">
    <text evidence="1">Cofactor biosynthesis; adenosylcobalamin biosynthesis.</text>
</comment>
<sequence>MILVFGGTTEGKQVASFLDETHIPYYYSTKTEVSFQGKGIPIYGALTKHELEQFCITNKVKCIVNASHPFAEVLHQTVAAIEITIPIIRFEREFTKRINHELVTYVSSIEEAIAVFQQKKYDSLLALSGVQTIHKLTSYWKSNTTWFRILDRDSSRAIAEQANFPSEQLLYGYPQHVKEEILLYKELAPKAIFTKESGVNGKLDQKISAALETQIPIVILKKPLLSNRYLCTNSIEELHQKIIVYIE</sequence>
<dbReference type="EMBL" id="LT899436">
    <property type="protein sequence ID" value="SNR16568.1"/>
    <property type="molecule type" value="Genomic_DNA"/>
</dbReference>
<dbReference type="InterPro" id="IPR003723">
    <property type="entry name" value="Precorrin-6x_reduct"/>
</dbReference>
<keyword evidence="2" id="KW-0169">Cobalamin biosynthesis</keyword>
<evidence type="ECO:0000256" key="2">
    <source>
        <dbReference type="ARBA" id="ARBA00022573"/>
    </source>
</evidence>
<proteinExistence type="predicted"/>
<dbReference type="PROSITE" id="PS51014">
    <property type="entry name" value="COBK_CBIJ"/>
    <property type="match status" value="1"/>
</dbReference>
<organism evidence="4 5">
    <name type="scientific">Tenacibaculum jejuense</name>
    <dbReference type="NCBI Taxonomy" id="584609"/>
    <lineage>
        <taxon>Bacteria</taxon>
        <taxon>Pseudomonadati</taxon>
        <taxon>Bacteroidota</taxon>
        <taxon>Flavobacteriia</taxon>
        <taxon>Flavobacteriales</taxon>
        <taxon>Flavobacteriaceae</taxon>
        <taxon>Tenacibaculum</taxon>
    </lineage>
</organism>
<dbReference type="PANTHER" id="PTHR36925">
    <property type="entry name" value="COBALT-PRECORRIN-6A REDUCTASE"/>
    <property type="match status" value="1"/>
</dbReference>
<dbReference type="AlphaFoldDB" id="A0A238UDA4"/>
<dbReference type="GO" id="GO:0009236">
    <property type="term" value="P:cobalamin biosynthetic process"/>
    <property type="evidence" value="ECO:0007669"/>
    <property type="project" value="UniProtKB-UniPathway"/>
</dbReference>
<gene>
    <name evidence="4" type="primary">cobK</name>
    <name evidence="4" type="ORF">TJEJU_2899</name>
</gene>
<reference evidence="4 5" key="1">
    <citation type="submission" date="2017-07" db="EMBL/GenBank/DDBJ databases">
        <authorList>
            <person name="Sun Z.S."/>
            <person name="Albrecht U."/>
            <person name="Echele G."/>
            <person name="Lee C.C."/>
        </authorList>
    </citation>
    <scope>NUCLEOTIDE SEQUENCE [LARGE SCALE GENOMIC DNA]</scope>
    <source>
        <strain evidence="5">type strain: KCTC 22618</strain>
    </source>
</reference>
<dbReference type="OrthoDB" id="9780707at2"/>
<dbReference type="Proteomes" id="UP000215214">
    <property type="component" value="Chromosome TJEJU"/>
</dbReference>
<dbReference type="PANTHER" id="PTHR36925:SF1">
    <property type="entry name" value="COBALT-PRECORRIN-6A REDUCTASE"/>
    <property type="match status" value="1"/>
</dbReference>
<name>A0A238UDA4_9FLAO</name>
<accession>A0A238UDA4</accession>
<dbReference type="EC" id="1.3.1.54" evidence="4"/>
<evidence type="ECO:0000313" key="5">
    <source>
        <dbReference type="Proteomes" id="UP000215214"/>
    </source>
</evidence>
<evidence type="ECO:0000256" key="1">
    <source>
        <dbReference type="ARBA" id="ARBA00004953"/>
    </source>
</evidence>